<dbReference type="PANTHER" id="PTHR33361">
    <property type="entry name" value="GLR0591 PROTEIN"/>
    <property type="match status" value="1"/>
</dbReference>
<reference evidence="1 2" key="1">
    <citation type="submission" date="2019-07" db="EMBL/GenBank/DDBJ databases">
        <title>complete genome sequencing of Ornithinimicrobium sp. H23M54.</title>
        <authorList>
            <person name="Bae J.-W."/>
            <person name="Lee S.-Y."/>
        </authorList>
    </citation>
    <scope>NUCLEOTIDE SEQUENCE [LARGE SCALE GENOMIC DNA]</scope>
    <source>
        <strain evidence="1 2">H23M54</strain>
    </source>
</reference>
<evidence type="ECO:0000313" key="1">
    <source>
        <dbReference type="EMBL" id="QDO87852.1"/>
    </source>
</evidence>
<dbReference type="Pfam" id="PF05960">
    <property type="entry name" value="DUF885"/>
    <property type="match status" value="1"/>
</dbReference>
<dbReference type="RefSeq" id="WP_143782527.1">
    <property type="nucleotide sequence ID" value="NZ_CP041616.1"/>
</dbReference>
<dbReference type="KEGG" id="orz:FNH13_05380"/>
<sequence>MPNLTTARQLADTFVRDLADLDPSVATGLGLNPQDDRLPDLSPAGYQAKADLASSTLAELETLEAAAGPDGWDALEQRCATLLRDRLGVQLEAHAAGEHLREIRNIFGPPQAIRQILSMMPSASDADWTVIARRMARVPQAYRSWTQTLDEGIARGLFAAPLQVRTTIDQLTEWADSQWWHNFVAGGPESVKGELIAAADTATAGTIELRDYLQQTYLPASDGTPNAVGAQRYRLNARRWMGADLDLEEACAWGWAEYQQINAEMVGLAGEILPGSTPVEAMRHLDEHGEIIEGVEQVREKLQQMMDQAIEDLDGTHFDIAEPIKTVEAMIAPAGSAAAPYYSRPSIDFSRPGRTWLPTMGRTSFPMYDLVSTWYHEGVPGHHLQLAQWVYVAPQLSIYQTSLGSSSGATEGWALYAERLMDELGYLDTEARMGYLDCQIMRAIRVVIDIGMHLQLPIPDDSPIAPGQTWTPELANQFFAAHSGRSQDFIDSEIIRYLGWPGQAISYKLGERAWLAGREAARRAHKERGEEFNLKEWHMAALSLGALGLDDLTRELSTL</sequence>
<keyword evidence="2" id="KW-1185">Reference proteome</keyword>
<dbReference type="Proteomes" id="UP000315395">
    <property type="component" value="Chromosome"/>
</dbReference>
<proteinExistence type="predicted"/>
<organism evidence="1 2">
    <name type="scientific">Ornithinimicrobium ciconiae</name>
    <dbReference type="NCBI Taxonomy" id="2594265"/>
    <lineage>
        <taxon>Bacteria</taxon>
        <taxon>Bacillati</taxon>
        <taxon>Actinomycetota</taxon>
        <taxon>Actinomycetes</taxon>
        <taxon>Micrococcales</taxon>
        <taxon>Ornithinimicrobiaceae</taxon>
        <taxon>Ornithinimicrobium</taxon>
    </lineage>
</organism>
<dbReference type="AlphaFoldDB" id="A0A516G8P9"/>
<protein>
    <submittedName>
        <fullName evidence="1">DUF885 domain-containing protein</fullName>
    </submittedName>
</protein>
<accession>A0A516G8P9</accession>
<dbReference type="OrthoDB" id="9760040at2"/>
<gene>
    <name evidence="1" type="ORF">FNH13_05380</name>
</gene>
<name>A0A516G8P9_9MICO</name>
<dbReference type="InterPro" id="IPR010281">
    <property type="entry name" value="DUF885"/>
</dbReference>
<dbReference type="EMBL" id="CP041616">
    <property type="protein sequence ID" value="QDO87852.1"/>
    <property type="molecule type" value="Genomic_DNA"/>
</dbReference>
<evidence type="ECO:0000313" key="2">
    <source>
        <dbReference type="Proteomes" id="UP000315395"/>
    </source>
</evidence>
<dbReference type="PANTHER" id="PTHR33361:SF2">
    <property type="entry name" value="DUF885 DOMAIN-CONTAINING PROTEIN"/>
    <property type="match status" value="1"/>
</dbReference>